<gene>
    <name evidence="6" type="ORF">P2G67_06350</name>
</gene>
<dbReference type="RefSeq" id="WP_275821166.1">
    <property type="nucleotide sequence ID" value="NZ_JARHUD010000003.1"/>
</dbReference>
<reference evidence="6 7" key="1">
    <citation type="submission" date="2023-03" db="EMBL/GenBank/DDBJ databases">
        <title>Fodinicurvata sp. CAU 1616 isolated from sea sendiment.</title>
        <authorList>
            <person name="Kim W."/>
        </authorList>
    </citation>
    <scope>NUCLEOTIDE SEQUENCE [LARGE SCALE GENOMIC DNA]</scope>
    <source>
        <strain evidence="6 7">CAU 1616</strain>
    </source>
</reference>
<dbReference type="PANTHER" id="PTHR31756:SF3">
    <property type="entry name" value="PYRUVATE, PHOSPHATE DIKINASE REGULATORY PROTEIN 1, CHLOROPLASTIC"/>
    <property type="match status" value="1"/>
</dbReference>
<evidence type="ECO:0000256" key="3">
    <source>
        <dbReference type="ARBA" id="ARBA00022741"/>
    </source>
</evidence>
<dbReference type="GO" id="GO:0016301">
    <property type="term" value="F:kinase activity"/>
    <property type="evidence" value="ECO:0007669"/>
    <property type="project" value="UniProtKB-KW"/>
</dbReference>
<proteinExistence type="inferred from homology"/>
<comment type="similarity">
    <text evidence="5">Belongs to the pyruvate, phosphate/water dikinase regulatory protein family. PDRP subfamily.</text>
</comment>
<comment type="caution">
    <text evidence="6">The sequence shown here is derived from an EMBL/GenBank/DDBJ whole genome shotgun (WGS) entry which is preliminary data.</text>
</comment>
<keyword evidence="3 5" id="KW-0547">Nucleotide-binding</keyword>
<feature type="binding site" evidence="5">
    <location>
        <begin position="156"/>
        <end position="163"/>
    </location>
    <ligand>
        <name>ADP</name>
        <dbReference type="ChEBI" id="CHEBI:456216"/>
    </ligand>
</feature>
<evidence type="ECO:0000256" key="1">
    <source>
        <dbReference type="ARBA" id="ARBA00022527"/>
    </source>
</evidence>
<keyword evidence="4 5" id="KW-0418">Kinase</keyword>
<dbReference type="NCBIfam" id="NF003742">
    <property type="entry name" value="PRK05339.1"/>
    <property type="match status" value="1"/>
</dbReference>
<evidence type="ECO:0000313" key="7">
    <source>
        <dbReference type="Proteomes" id="UP001215503"/>
    </source>
</evidence>
<dbReference type="HAMAP" id="MF_00921">
    <property type="entry name" value="PDRP"/>
    <property type="match status" value="1"/>
</dbReference>
<sequence>MNEGNDPVHQHHLHLISDATGETVNSVARACLVQFDAIEPIEHIWTLVRTRGQLDKAIAAIEANPGPVLYTMVDDSLRGTLIDACHRLNVAAVDILDPVMHALAGHFRLAGSRRPGRQHTLDSVYFDRIEAMDFAIAHDDGQGVDRLEHADVVLVGVSRTSKTPTCIYLAQRGVRAANVPIVPNLPLPQALFRTRAPLIVGLTKDPARLVDVRRTRLRAMGERNEAGSYADLETVAAEVQQARRLCAQRGWPVIDVTRRSIEETAAAIFTLLQEHRKVVAQ</sequence>
<evidence type="ECO:0000256" key="4">
    <source>
        <dbReference type="ARBA" id="ARBA00022777"/>
    </source>
</evidence>
<accession>A0ABT5YL45</accession>
<dbReference type="Proteomes" id="UP001215503">
    <property type="component" value="Unassembled WGS sequence"/>
</dbReference>
<evidence type="ECO:0000256" key="5">
    <source>
        <dbReference type="HAMAP-Rule" id="MF_00921"/>
    </source>
</evidence>
<keyword evidence="7" id="KW-1185">Reference proteome</keyword>
<protein>
    <recommendedName>
        <fullName evidence="5">Putative pyruvate, phosphate dikinase regulatory protein</fullName>
        <shortName evidence="5">PPDK regulatory protein</shortName>
        <ecNumber evidence="5">2.7.11.32</ecNumber>
        <ecNumber evidence="5">2.7.4.27</ecNumber>
    </recommendedName>
</protein>
<dbReference type="EMBL" id="JARHUD010000003">
    <property type="protein sequence ID" value="MDF2095592.1"/>
    <property type="molecule type" value="Genomic_DNA"/>
</dbReference>
<keyword evidence="1 5" id="KW-0723">Serine/threonine-protein kinase</keyword>
<keyword evidence="2 5" id="KW-0808">Transferase</keyword>
<evidence type="ECO:0000313" key="6">
    <source>
        <dbReference type="EMBL" id="MDF2095592.1"/>
    </source>
</evidence>
<dbReference type="EC" id="2.7.4.27" evidence="5"/>
<dbReference type="PANTHER" id="PTHR31756">
    <property type="entry name" value="PYRUVATE, PHOSPHATE DIKINASE REGULATORY PROTEIN 1, CHLOROPLASTIC"/>
    <property type="match status" value="1"/>
</dbReference>
<comment type="function">
    <text evidence="5">Bifunctional serine/threonine kinase and phosphorylase involved in the regulation of the pyruvate, phosphate dikinase (PPDK) by catalyzing its phosphorylation/dephosphorylation.</text>
</comment>
<dbReference type="Pfam" id="PF03618">
    <property type="entry name" value="Kinase-PPPase"/>
    <property type="match status" value="1"/>
</dbReference>
<comment type="catalytic activity">
    <reaction evidence="5">
        <text>N(tele)-phospho-L-histidyl/O-phospho-L-threonyl-[pyruvate, phosphate dikinase] + phosphate + H(+) = N(tele)-phospho-L-histidyl/L-threonyl-[pyruvate, phosphate dikinase] + diphosphate</text>
        <dbReference type="Rhea" id="RHEA:43696"/>
        <dbReference type="Rhea" id="RHEA-COMP:10650"/>
        <dbReference type="Rhea" id="RHEA-COMP:10651"/>
        <dbReference type="ChEBI" id="CHEBI:15378"/>
        <dbReference type="ChEBI" id="CHEBI:30013"/>
        <dbReference type="ChEBI" id="CHEBI:33019"/>
        <dbReference type="ChEBI" id="CHEBI:43474"/>
        <dbReference type="ChEBI" id="CHEBI:61977"/>
        <dbReference type="ChEBI" id="CHEBI:83586"/>
        <dbReference type="EC" id="2.7.4.27"/>
    </reaction>
</comment>
<evidence type="ECO:0000256" key="2">
    <source>
        <dbReference type="ARBA" id="ARBA00022679"/>
    </source>
</evidence>
<organism evidence="6 7">
    <name type="scientific">Aquibaculum arenosum</name>
    <dbReference type="NCBI Taxonomy" id="3032591"/>
    <lineage>
        <taxon>Bacteria</taxon>
        <taxon>Pseudomonadati</taxon>
        <taxon>Pseudomonadota</taxon>
        <taxon>Alphaproteobacteria</taxon>
        <taxon>Rhodospirillales</taxon>
        <taxon>Rhodovibrionaceae</taxon>
        <taxon>Aquibaculum</taxon>
    </lineage>
</organism>
<name>A0ABT5YL45_9PROT</name>
<comment type="catalytic activity">
    <reaction evidence="5">
        <text>N(tele)-phospho-L-histidyl/L-threonyl-[pyruvate, phosphate dikinase] + ADP = N(tele)-phospho-L-histidyl/O-phospho-L-threonyl-[pyruvate, phosphate dikinase] + AMP + H(+)</text>
        <dbReference type="Rhea" id="RHEA:43692"/>
        <dbReference type="Rhea" id="RHEA-COMP:10650"/>
        <dbReference type="Rhea" id="RHEA-COMP:10651"/>
        <dbReference type="ChEBI" id="CHEBI:15378"/>
        <dbReference type="ChEBI" id="CHEBI:30013"/>
        <dbReference type="ChEBI" id="CHEBI:61977"/>
        <dbReference type="ChEBI" id="CHEBI:83586"/>
        <dbReference type="ChEBI" id="CHEBI:456215"/>
        <dbReference type="ChEBI" id="CHEBI:456216"/>
        <dbReference type="EC" id="2.7.11.32"/>
    </reaction>
</comment>
<dbReference type="EC" id="2.7.11.32" evidence="5"/>
<dbReference type="InterPro" id="IPR026565">
    <property type="entry name" value="PPDK_reg"/>
</dbReference>
<dbReference type="InterPro" id="IPR005177">
    <property type="entry name" value="Kinase-pyrophosphorylase"/>
</dbReference>